<dbReference type="GO" id="GO:0004519">
    <property type="term" value="F:endonuclease activity"/>
    <property type="evidence" value="ECO:0007669"/>
    <property type="project" value="UniProtKB-KW"/>
</dbReference>
<keyword evidence="3" id="KW-1185">Reference proteome</keyword>
<dbReference type="Pfam" id="PF14279">
    <property type="entry name" value="HNH_5"/>
    <property type="match status" value="1"/>
</dbReference>
<evidence type="ECO:0000313" key="2">
    <source>
        <dbReference type="EMBL" id="MFL0194177.1"/>
    </source>
</evidence>
<gene>
    <name evidence="2" type="ORF">ACJDU8_01025</name>
</gene>
<dbReference type="EMBL" id="JBJHZX010000001">
    <property type="protein sequence ID" value="MFL0194177.1"/>
    <property type="molecule type" value="Genomic_DNA"/>
</dbReference>
<evidence type="ECO:0000259" key="1">
    <source>
        <dbReference type="Pfam" id="PF14279"/>
    </source>
</evidence>
<dbReference type="InterPro" id="IPR029471">
    <property type="entry name" value="HNH_5"/>
</dbReference>
<keyword evidence="2" id="KW-0540">Nuclease</keyword>
<protein>
    <submittedName>
        <fullName evidence="2">HNH endonuclease</fullName>
    </submittedName>
</protein>
<sequence length="319" mass="37496">MKCIICKNERTVDIFSEEHVFPDSIGGTLIIKCVCKECNDKLGSSVDNHLVNHFLIQAQRQLLKIRGKTGKIPNPLEKARLSSDLSQEVRYYFDKTGVPKGLYIVPKIRRTINDDGMESVNIKIDKKDKDKLPSIINKMRQRKGLPKLTRDEIEKQIQEGFDPSPRITLKHEIDIIQFRRAILKIAYELAYYWLGQGYLEDKDGEMIRKCMLDNNLQDEFYLQYPIKGSIDVIGKRSRYPMWDNEPYCHIAFLMKVDEKIWCYVRVFHTFEGLIEVSNNASRYLNYCDKFISINPLTGTKRESDLSEEFYRIYRNEKKI</sequence>
<dbReference type="Proteomes" id="UP001623660">
    <property type="component" value="Unassembled WGS sequence"/>
</dbReference>
<name>A0ABW8SEN6_9CLOT</name>
<reference evidence="2 3" key="1">
    <citation type="submission" date="2024-11" db="EMBL/GenBank/DDBJ databases">
        <authorList>
            <person name="Heng Y.C."/>
            <person name="Lim A.C.H."/>
            <person name="Lee J.K.Y."/>
            <person name="Kittelmann S."/>
        </authorList>
    </citation>
    <scope>NUCLEOTIDE SEQUENCE [LARGE SCALE GENOMIC DNA]</scope>
    <source>
        <strain evidence="2 3">WILCCON 0269</strain>
    </source>
</reference>
<dbReference type="RefSeq" id="WP_406790292.1">
    <property type="nucleotide sequence ID" value="NZ_JBJHZX010000001.1"/>
</dbReference>
<accession>A0ABW8SEN6</accession>
<keyword evidence="2" id="KW-0378">Hydrolase</keyword>
<proteinExistence type="predicted"/>
<organism evidence="2 3">
    <name type="scientific">Candidatus Clostridium eludens</name>
    <dbReference type="NCBI Taxonomy" id="3381663"/>
    <lineage>
        <taxon>Bacteria</taxon>
        <taxon>Bacillati</taxon>
        <taxon>Bacillota</taxon>
        <taxon>Clostridia</taxon>
        <taxon>Eubacteriales</taxon>
        <taxon>Clostridiaceae</taxon>
        <taxon>Clostridium</taxon>
    </lineage>
</organism>
<keyword evidence="2" id="KW-0255">Endonuclease</keyword>
<comment type="caution">
    <text evidence="2">The sequence shown here is derived from an EMBL/GenBank/DDBJ whole genome shotgun (WGS) entry which is preliminary data.</text>
</comment>
<evidence type="ECO:0000313" key="3">
    <source>
        <dbReference type="Proteomes" id="UP001623660"/>
    </source>
</evidence>
<feature type="domain" description="HNH endonuclease 5" evidence="1">
    <location>
        <begin position="3"/>
        <end position="55"/>
    </location>
</feature>